<accession>A0ABN8FSX1</accession>
<comment type="caution">
    <text evidence="1">The sequence shown here is derived from an EMBL/GenBank/DDBJ whole genome shotgun (WGS) entry which is preliminary data.</text>
</comment>
<evidence type="ECO:0000313" key="2">
    <source>
        <dbReference type="Proteomes" id="UP000838749"/>
    </source>
</evidence>
<reference evidence="1" key="1">
    <citation type="submission" date="2021-12" db="EMBL/GenBank/DDBJ databases">
        <authorList>
            <person name="Criscuolo A."/>
        </authorList>
    </citation>
    <scope>NUCLEOTIDE SEQUENCE</scope>
    <source>
        <strain evidence="1">CIP111894</strain>
    </source>
</reference>
<gene>
    <name evidence="1" type="ORF">PAECIP111894_04860</name>
</gene>
<sequence length="73" mass="8250">MDTVSFTEPIRRQKEGTAMNTNQIRNEKFYAVTILPPEFLNTPASIRYSHACCMALIILLPVLLNPKARAVTE</sequence>
<keyword evidence="2" id="KW-1185">Reference proteome</keyword>
<evidence type="ECO:0000313" key="1">
    <source>
        <dbReference type="EMBL" id="CAH1058684.1"/>
    </source>
</evidence>
<protein>
    <submittedName>
        <fullName evidence="1">Uncharacterized protein</fullName>
    </submittedName>
</protein>
<proteinExistence type="predicted"/>
<name>A0ABN8FSX1_9BACL</name>
<dbReference type="Proteomes" id="UP000838749">
    <property type="component" value="Unassembled WGS sequence"/>
</dbReference>
<organism evidence="1 2">
    <name type="scientific">Paenibacillus pseudetheri</name>
    <dbReference type="NCBI Taxonomy" id="2897682"/>
    <lineage>
        <taxon>Bacteria</taxon>
        <taxon>Bacillati</taxon>
        <taxon>Bacillota</taxon>
        <taxon>Bacilli</taxon>
        <taxon>Bacillales</taxon>
        <taxon>Paenibacillaceae</taxon>
        <taxon>Paenibacillus</taxon>
    </lineage>
</organism>
<dbReference type="EMBL" id="CAKMAB010000038">
    <property type="protein sequence ID" value="CAH1058684.1"/>
    <property type="molecule type" value="Genomic_DNA"/>
</dbReference>